<evidence type="ECO:0000256" key="1">
    <source>
        <dbReference type="SAM" id="MobiDB-lite"/>
    </source>
</evidence>
<dbReference type="InterPro" id="IPR000270">
    <property type="entry name" value="PB1_dom"/>
</dbReference>
<dbReference type="KEGG" id="rarg:115738771"/>
<sequence>MEPPPRPSASKLRLMCSYGGRVVPRPHSNSKSLFYLGGETRIVTVDRASSAAATLSSLASHLSATLSVAPPFALKYQLPDSDLDALISLCTDDDLAVMVDELDRLSSSSDPRARPSRIRLFLFPTRPQSGSESAPPPVLCHPKTETWFIDALKGARIVGKEDDFDQSGGAESVVLETSSSFGSTSSSVSLSNLPPLVAQVDELGTKNHPQDPVARDSSSVASANSNPRTGPFTAPVAHVASLQNQTFANTLESKSGTFCSGAQPCTTIPVSGYPVNPQFEQLQHVQFVPTASPYRSQNPAFAVPVSQYCPVYQLQPQQLCYMPNHSYPTYAVPVPAAQSQNLQMQGPSRDALAIASSQLAPDFSPLVNPPQVACKEVPEALRKPELAAQIFTTVPGTAPHAHVPITENKQNLIQMNQVRKHPQPVDVVHEETCYYDDEYVDDPARLQIYKSQPLPPTLPSQYQTMTEANTLLLTEALVHLNMDRMKRQSKS</sequence>
<dbReference type="OrthoDB" id="1720031at2759"/>
<dbReference type="GeneID" id="115738771"/>
<dbReference type="AlphaFoldDB" id="A0A8B8P0C0"/>
<reference evidence="3" key="1">
    <citation type="submission" date="2025-05" db="UniProtKB">
        <authorList>
            <consortium name="RefSeq"/>
        </authorList>
    </citation>
    <scope>NUCLEOTIDE SEQUENCE [LARGE SCALE GENOMIC DNA]</scope>
</reference>
<feature type="domain" description="PB1" evidence="2">
    <location>
        <begin position="28"/>
        <end position="125"/>
    </location>
</feature>
<dbReference type="CDD" id="cd06410">
    <property type="entry name" value="PB1_UP2"/>
    <property type="match status" value="1"/>
</dbReference>
<gene>
    <name evidence="4" type="primary">LOC115738771</name>
</gene>
<dbReference type="InterPro" id="IPR053198">
    <property type="entry name" value="Gynoecium_Dev_Regulator"/>
</dbReference>
<protein>
    <submittedName>
        <fullName evidence="4">Uncharacterized protein LOC115738771 isoform X1</fullName>
    </submittedName>
</protein>
<evidence type="ECO:0000313" key="3">
    <source>
        <dbReference type="Proteomes" id="UP000827889"/>
    </source>
</evidence>
<dbReference type="Pfam" id="PF00564">
    <property type="entry name" value="PB1"/>
    <property type="match status" value="1"/>
</dbReference>
<proteinExistence type="predicted"/>
<dbReference type="PANTHER" id="PTHR31066">
    <property type="entry name" value="OS05G0427100 PROTEIN-RELATED"/>
    <property type="match status" value="1"/>
</dbReference>
<dbReference type="SUPFAM" id="SSF54277">
    <property type="entry name" value="CAD &amp; PB1 domains"/>
    <property type="match status" value="1"/>
</dbReference>
<dbReference type="SMART" id="SM00666">
    <property type="entry name" value="PB1"/>
    <property type="match status" value="1"/>
</dbReference>
<organism evidence="3 4">
    <name type="scientific">Rhodamnia argentea</name>
    <dbReference type="NCBI Taxonomy" id="178133"/>
    <lineage>
        <taxon>Eukaryota</taxon>
        <taxon>Viridiplantae</taxon>
        <taxon>Streptophyta</taxon>
        <taxon>Embryophyta</taxon>
        <taxon>Tracheophyta</taxon>
        <taxon>Spermatophyta</taxon>
        <taxon>Magnoliopsida</taxon>
        <taxon>eudicotyledons</taxon>
        <taxon>Gunneridae</taxon>
        <taxon>Pentapetalae</taxon>
        <taxon>rosids</taxon>
        <taxon>malvids</taxon>
        <taxon>Myrtales</taxon>
        <taxon>Myrtaceae</taxon>
        <taxon>Myrtoideae</taxon>
        <taxon>Myrteae</taxon>
        <taxon>Australasian group</taxon>
        <taxon>Rhodamnia</taxon>
    </lineage>
</organism>
<name>A0A8B8P0C0_9MYRT</name>
<evidence type="ECO:0000259" key="2">
    <source>
        <dbReference type="SMART" id="SM00666"/>
    </source>
</evidence>
<dbReference type="Proteomes" id="UP000827889">
    <property type="component" value="Chromosome 2"/>
</dbReference>
<dbReference type="Gene3D" id="3.10.20.90">
    <property type="entry name" value="Phosphatidylinositol 3-kinase Catalytic Subunit, Chain A, domain 1"/>
    <property type="match status" value="1"/>
</dbReference>
<dbReference type="RefSeq" id="XP_030527363.1">
    <property type="nucleotide sequence ID" value="XM_030671503.2"/>
</dbReference>
<keyword evidence="3" id="KW-1185">Reference proteome</keyword>
<evidence type="ECO:0000313" key="4">
    <source>
        <dbReference type="RefSeq" id="XP_030527363.1"/>
    </source>
</evidence>
<reference evidence="4" key="2">
    <citation type="submission" date="2025-08" db="UniProtKB">
        <authorList>
            <consortium name="RefSeq"/>
        </authorList>
    </citation>
    <scope>IDENTIFICATION</scope>
    <source>
        <tissue evidence="4">Leaf</tissue>
    </source>
</reference>
<dbReference type="PANTHER" id="PTHR31066:SF57">
    <property type="entry name" value="PROTEIN PAL OF QUIRKY"/>
    <property type="match status" value="1"/>
</dbReference>
<accession>A0A8B8P0C0</accession>
<feature type="region of interest" description="Disordered" evidence="1">
    <location>
        <begin position="205"/>
        <end position="233"/>
    </location>
</feature>
<feature type="compositionally biased region" description="Polar residues" evidence="1">
    <location>
        <begin position="216"/>
        <end position="228"/>
    </location>
</feature>